<sequence length="64" mass="7022">GIKSAGNMHLRSVQGGVLSRHVVMGRGWFDLSNLHVPGKVVEECHVIVLTFCDLLIPWGIIKSN</sequence>
<feature type="non-terminal residue" evidence="1">
    <location>
        <position position="64"/>
    </location>
</feature>
<dbReference type="EMBL" id="JASPKZ010006463">
    <property type="protein sequence ID" value="KAJ9587245.1"/>
    <property type="molecule type" value="Genomic_DNA"/>
</dbReference>
<accession>A0AAD8EE82</accession>
<comment type="caution">
    <text evidence="1">The sequence shown here is derived from an EMBL/GenBank/DDBJ whole genome shotgun (WGS) entry which is preliminary data.</text>
</comment>
<evidence type="ECO:0000313" key="2">
    <source>
        <dbReference type="Proteomes" id="UP001233999"/>
    </source>
</evidence>
<feature type="non-terminal residue" evidence="1">
    <location>
        <position position="1"/>
    </location>
</feature>
<dbReference type="Proteomes" id="UP001233999">
    <property type="component" value="Unassembled WGS sequence"/>
</dbReference>
<gene>
    <name evidence="1" type="ORF">L9F63_019224</name>
</gene>
<protein>
    <submittedName>
        <fullName evidence="1">Uncharacterized protein</fullName>
    </submittedName>
</protein>
<proteinExistence type="predicted"/>
<keyword evidence="2" id="KW-1185">Reference proteome</keyword>
<dbReference type="AlphaFoldDB" id="A0AAD8EE82"/>
<evidence type="ECO:0000313" key="1">
    <source>
        <dbReference type="EMBL" id="KAJ9587245.1"/>
    </source>
</evidence>
<name>A0AAD8EE82_DIPPU</name>
<organism evidence="1 2">
    <name type="scientific">Diploptera punctata</name>
    <name type="common">Pacific beetle cockroach</name>
    <dbReference type="NCBI Taxonomy" id="6984"/>
    <lineage>
        <taxon>Eukaryota</taxon>
        <taxon>Metazoa</taxon>
        <taxon>Ecdysozoa</taxon>
        <taxon>Arthropoda</taxon>
        <taxon>Hexapoda</taxon>
        <taxon>Insecta</taxon>
        <taxon>Pterygota</taxon>
        <taxon>Neoptera</taxon>
        <taxon>Polyneoptera</taxon>
        <taxon>Dictyoptera</taxon>
        <taxon>Blattodea</taxon>
        <taxon>Blaberoidea</taxon>
        <taxon>Blaberidae</taxon>
        <taxon>Diplopterinae</taxon>
        <taxon>Diploptera</taxon>
    </lineage>
</organism>
<reference evidence="1" key="2">
    <citation type="submission" date="2023-05" db="EMBL/GenBank/DDBJ databases">
        <authorList>
            <person name="Fouks B."/>
        </authorList>
    </citation>
    <scope>NUCLEOTIDE SEQUENCE</scope>
    <source>
        <strain evidence="1">Stay&amp;Tobe</strain>
        <tissue evidence="1">Testes</tissue>
    </source>
</reference>
<reference evidence="1" key="1">
    <citation type="journal article" date="2023" name="IScience">
        <title>Live-bearing cockroach genome reveals convergent evolutionary mechanisms linked to viviparity in insects and beyond.</title>
        <authorList>
            <person name="Fouks B."/>
            <person name="Harrison M.C."/>
            <person name="Mikhailova A.A."/>
            <person name="Marchal E."/>
            <person name="English S."/>
            <person name="Carruthers M."/>
            <person name="Jennings E.C."/>
            <person name="Chiamaka E.L."/>
            <person name="Frigard R.A."/>
            <person name="Pippel M."/>
            <person name="Attardo G.M."/>
            <person name="Benoit J.B."/>
            <person name="Bornberg-Bauer E."/>
            <person name="Tobe S.S."/>
        </authorList>
    </citation>
    <scope>NUCLEOTIDE SEQUENCE</scope>
    <source>
        <strain evidence="1">Stay&amp;Tobe</strain>
    </source>
</reference>